<feature type="domain" description="Peptidase metallopeptidase" evidence="7">
    <location>
        <begin position="1"/>
        <end position="127"/>
    </location>
</feature>
<feature type="binding site" evidence="6">
    <location>
        <position position="101"/>
    </location>
    <ligand>
        <name>Zn(2+)</name>
        <dbReference type="ChEBI" id="CHEBI:29105"/>
        <label>2</label>
        <note>catalytic</note>
    </ligand>
</feature>
<evidence type="ECO:0000256" key="4">
    <source>
        <dbReference type="ARBA" id="ARBA00022833"/>
    </source>
</evidence>
<comment type="caution">
    <text evidence="8">The sequence shown here is derived from an EMBL/GenBank/DDBJ whole genome shotgun (WGS) entry which is preliminary data.</text>
</comment>
<feature type="binding site" evidence="6">
    <location>
        <position position="87"/>
    </location>
    <ligand>
        <name>Zn(2+)</name>
        <dbReference type="ChEBI" id="CHEBI:29105"/>
        <label>2</label>
        <note>catalytic</note>
    </ligand>
</feature>
<feature type="binding site" evidence="6">
    <location>
        <position position="93"/>
    </location>
    <ligand>
        <name>Zn(2+)</name>
        <dbReference type="ChEBI" id="CHEBI:29105"/>
        <label>2</label>
        <note>catalytic</note>
    </ligand>
</feature>
<keyword evidence="9" id="KW-1185">Reference proteome</keyword>
<dbReference type="Gene3D" id="3.40.390.10">
    <property type="entry name" value="Collagenase (Catalytic Domain)"/>
    <property type="match status" value="1"/>
</dbReference>
<sequence length="172" mass="19806">MPRDEILAKIKRGCNLWSQVIPVNFIEAKNTNTAHIKIGFDAFEDSRMAYVHIPRYFPADMHINAERDWVKNPDFDLEETIAHEMGHVLGLKHSLDEGALMYSDNVPNRIKGLSPEDIKNAQAIYGVRVVPTTIGKRRNTKFSCIKNSLICYAPDTDIEFEDEKQQQLRYKI</sequence>
<evidence type="ECO:0000256" key="5">
    <source>
        <dbReference type="PIRSR" id="PIRSR621190-1"/>
    </source>
</evidence>
<evidence type="ECO:0000256" key="3">
    <source>
        <dbReference type="ARBA" id="ARBA00022801"/>
    </source>
</evidence>
<dbReference type="GO" id="GO:0004222">
    <property type="term" value="F:metalloendopeptidase activity"/>
    <property type="evidence" value="ECO:0007669"/>
    <property type="project" value="InterPro"/>
</dbReference>
<comment type="cofactor">
    <cofactor evidence="6">
        <name>Ca(2+)</name>
        <dbReference type="ChEBI" id="CHEBI:29108"/>
    </cofactor>
    <text evidence="6">Can bind about 5 Ca(2+) ions per subunit.</text>
</comment>
<reference evidence="8" key="2">
    <citation type="journal article" date="2022" name="Hortic Res">
        <title>The genome of Dioscorea zingiberensis sheds light on the biosynthesis, origin and evolution of the medicinally important diosgenin saponins.</title>
        <authorList>
            <person name="Li Y."/>
            <person name="Tan C."/>
            <person name="Li Z."/>
            <person name="Guo J."/>
            <person name="Li S."/>
            <person name="Chen X."/>
            <person name="Wang C."/>
            <person name="Dai X."/>
            <person name="Yang H."/>
            <person name="Song W."/>
            <person name="Hou L."/>
            <person name="Xu J."/>
            <person name="Tong Z."/>
            <person name="Xu A."/>
            <person name="Yuan X."/>
            <person name="Wang W."/>
            <person name="Yang Q."/>
            <person name="Chen L."/>
            <person name="Sun Z."/>
            <person name="Wang K."/>
            <person name="Pan B."/>
            <person name="Chen J."/>
            <person name="Bao Y."/>
            <person name="Liu F."/>
            <person name="Qi X."/>
            <person name="Gang D.R."/>
            <person name="Wen J."/>
            <person name="Li J."/>
        </authorList>
    </citation>
    <scope>NUCLEOTIDE SEQUENCE</scope>
    <source>
        <strain evidence="8">Dzin_1.0</strain>
    </source>
</reference>
<dbReference type="GO" id="GO:0031012">
    <property type="term" value="C:extracellular matrix"/>
    <property type="evidence" value="ECO:0007669"/>
    <property type="project" value="InterPro"/>
</dbReference>
<dbReference type="InterPro" id="IPR024079">
    <property type="entry name" value="MetalloPept_cat_dom_sf"/>
</dbReference>
<dbReference type="EMBL" id="JAGGNH010000005">
    <property type="protein sequence ID" value="KAJ0972963.1"/>
    <property type="molecule type" value="Genomic_DNA"/>
</dbReference>
<evidence type="ECO:0000256" key="1">
    <source>
        <dbReference type="ARBA" id="ARBA00022670"/>
    </source>
</evidence>
<keyword evidence="6" id="KW-0106">Calcium</keyword>
<name>A0A9D5HE72_9LILI</name>
<feature type="binding site" evidence="6">
    <location>
        <position position="60"/>
    </location>
    <ligand>
        <name>Ca(2+)</name>
        <dbReference type="ChEBI" id="CHEBI:29108"/>
        <label>2</label>
    </ligand>
</feature>
<dbReference type="Pfam" id="PF00413">
    <property type="entry name" value="Peptidase_M10"/>
    <property type="match status" value="1"/>
</dbReference>
<comment type="cofactor">
    <cofactor evidence="6">
        <name>Zn(2+)</name>
        <dbReference type="ChEBI" id="CHEBI:29105"/>
    </cofactor>
    <text evidence="6">Binds 2 Zn(2+) ions per subunit.</text>
</comment>
<accession>A0A9D5HE72</accession>
<dbReference type="PRINTS" id="PR00138">
    <property type="entry name" value="MATRIXIN"/>
</dbReference>
<dbReference type="Proteomes" id="UP001085076">
    <property type="component" value="Miscellaneous, Linkage group lg05"/>
</dbReference>
<keyword evidence="3" id="KW-0378">Hydrolase</keyword>
<evidence type="ECO:0000256" key="2">
    <source>
        <dbReference type="ARBA" id="ARBA00022723"/>
    </source>
</evidence>
<dbReference type="SUPFAM" id="SSF55486">
    <property type="entry name" value="Metalloproteases ('zincins'), catalytic domain"/>
    <property type="match status" value="1"/>
</dbReference>
<evidence type="ECO:0000313" key="8">
    <source>
        <dbReference type="EMBL" id="KAJ0972963.1"/>
    </source>
</evidence>
<gene>
    <name evidence="8" type="ORF">J5N97_020922</name>
</gene>
<dbReference type="OrthoDB" id="406838at2759"/>
<reference evidence="8" key="1">
    <citation type="submission" date="2021-03" db="EMBL/GenBank/DDBJ databases">
        <authorList>
            <person name="Li Z."/>
            <person name="Yang C."/>
        </authorList>
    </citation>
    <scope>NUCLEOTIDE SEQUENCE</scope>
    <source>
        <strain evidence="8">Dzin_1.0</strain>
        <tissue evidence="8">Leaf</tissue>
    </source>
</reference>
<dbReference type="GO" id="GO:0006508">
    <property type="term" value="P:proteolysis"/>
    <property type="evidence" value="ECO:0007669"/>
    <property type="project" value="UniProtKB-KW"/>
</dbReference>
<dbReference type="PANTHER" id="PTHR10201">
    <property type="entry name" value="MATRIX METALLOPROTEINASE"/>
    <property type="match status" value="1"/>
</dbReference>
<evidence type="ECO:0000256" key="6">
    <source>
        <dbReference type="PIRSR" id="PIRSR621190-2"/>
    </source>
</evidence>
<dbReference type="GO" id="GO:0008270">
    <property type="term" value="F:zinc ion binding"/>
    <property type="evidence" value="ECO:0007669"/>
    <property type="project" value="InterPro"/>
</dbReference>
<evidence type="ECO:0000313" key="9">
    <source>
        <dbReference type="Proteomes" id="UP001085076"/>
    </source>
</evidence>
<organism evidence="8 9">
    <name type="scientific">Dioscorea zingiberensis</name>
    <dbReference type="NCBI Taxonomy" id="325984"/>
    <lineage>
        <taxon>Eukaryota</taxon>
        <taxon>Viridiplantae</taxon>
        <taxon>Streptophyta</taxon>
        <taxon>Embryophyta</taxon>
        <taxon>Tracheophyta</taxon>
        <taxon>Spermatophyta</taxon>
        <taxon>Magnoliopsida</taxon>
        <taxon>Liliopsida</taxon>
        <taxon>Dioscoreales</taxon>
        <taxon>Dioscoreaceae</taxon>
        <taxon>Dioscorea</taxon>
    </lineage>
</organism>
<keyword evidence="4 6" id="KW-0862">Zinc</keyword>
<keyword evidence="1" id="KW-0645">Protease</keyword>
<evidence type="ECO:0000259" key="7">
    <source>
        <dbReference type="SMART" id="SM00235"/>
    </source>
</evidence>
<protein>
    <recommendedName>
        <fullName evidence="7">Peptidase metallopeptidase domain-containing protein</fullName>
    </recommendedName>
</protein>
<feature type="binding site" evidence="6">
    <location>
        <position position="62"/>
    </location>
    <ligand>
        <name>Zn(2+)</name>
        <dbReference type="ChEBI" id="CHEBI:29105"/>
        <label>1</label>
    </ligand>
</feature>
<keyword evidence="2 6" id="KW-0479">Metal-binding</keyword>
<dbReference type="InterPro" id="IPR006026">
    <property type="entry name" value="Peptidase_Metallo"/>
</dbReference>
<dbReference type="InterPro" id="IPR021190">
    <property type="entry name" value="Pept_M10A"/>
</dbReference>
<feature type="binding site" evidence="6">
    <location>
        <position position="83"/>
    </location>
    <ligand>
        <name>Zn(2+)</name>
        <dbReference type="ChEBI" id="CHEBI:29105"/>
        <label>2</label>
        <note>catalytic</note>
    </ligand>
</feature>
<feature type="active site" evidence="5">
    <location>
        <position position="84"/>
    </location>
</feature>
<proteinExistence type="predicted"/>
<dbReference type="InterPro" id="IPR001818">
    <property type="entry name" value="Pept_M10_metallopeptidase"/>
</dbReference>
<dbReference type="AlphaFoldDB" id="A0A9D5HE72"/>
<dbReference type="SMART" id="SM00235">
    <property type="entry name" value="ZnMc"/>
    <property type="match status" value="1"/>
</dbReference>